<dbReference type="AlphaFoldDB" id="A0A0R1ZKN9"/>
<dbReference type="GO" id="GO:0003723">
    <property type="term" value="F:RNA binding"/>
    <property type="evidence" value="ECO:0007669"/>
    <property type="project" value="InterPro"/>
</dbReference>
<evidence type="ECO:0000313" key="6">
    <source>
        <dbReference type="EMBL" id="KRM53540.1"/>
    </source>
</evidence>
<comment type="function">
    <text evidence="4">Responsible for synthesis of pseudouridine from uracil.</text>
</comment>
<evidence type="ECO:0000259" key="5">
    <source>
        <dbReference type="Pfam" id="PF00849"/>
    </source>
</evidence>
<dbReference type="InterPro" id="IPR006225">
    <property type="entry name" value="PsdUridine_synth_RluC/D"/>
</dbReference>
<proteinExistence type="inferred from homology"/>
<evidence type="ECO:0000256" key="2">
    <source>
        <dbReference type="ARBA" id="ARBA00010876"/>
    </source>
</evidence>
<keyword evidence="4" id="KW-0413">Isomerase</keyword>
<reference evidence="6 7" key="1">
    <citation type="journal article" date="2015" name="Genome Announc.">
        <title>Expanding the biotechnology potential of lactobacilli through comparative genomics of 213 strains and associated genera.</title>
        <authorList>
            <person name="Sun Z."/>
            <person name="Harris H.M."/>
            <person name="McCann A."/>
            <person name="Guo C."/>
            <person name="Argimon S."/>
            <person name="Zhang W."/>
            <person name="Yang X."/>
            <person name="Jeffery I.B."/>
            <person name="Cooney J.C."/>
            <person name="Kagawa T.F."/>
            <person name="Liu W."/>
            <person name="Song Y."/>
            <person name="Salvetti E."/>
            <person name="Wrobel A."/>
            <person name="Rasinkangas P."/>
            <person name="Parkhill J."/>
            <person name="Rea M.C."/>
            <person name="O'Sullivan O."/>
            <person name="Ritari J."/>
            <person name="Douillard F.P."/>
            <person name="Paul Ross R."/>
            <person name="Yang R."/>
            <person name="Briner A.E."/>
            <person name="Felis G.E."/>
            <person name="de Vos W.M."/>
            <person name="Barrangou R."/>
            <person name="Klaenhammer T.R."/>
            <person name="Caufield P.W."/>
            <person name="Cui Y."/>
            <person name="Zhang H."/>
            <person name="O'Toole P.W."/>
        </authorList>
    </citation>
    <scope>NUCLEOTIDE SEQUENCE [LARGE SCALE GENOMIC DNA]</scope>
    <source>
        <strain evidence="6 7">DSM 20653</strain>
    </source>
</reference>
<dbReference type="SUPFAM" id="SSF55120">
    <property type="entry name" value="Pseudouridine synthase"/>
    <property type="match status" value="1"/>
</dbReference>
<dbReference type="PATRIC" id="fig|1423820.4.peg.453"/>
<evidence type="ECO:0000256" key="1">
    <source>
        <dbReference type="ARBA" id="ARBA00000073"/>
    </source>
</evidence>
<evidence type="ECO:0000256" key="3">
    <source>
        <dbReference type="PIRSR" id="PIRSR606225-1"/>
    </source>
</evidence>
<feature type="active site" evidence="3">
    <location>
        <position position="133"/>
    </location>
</feature>
<name>A0A0R1ZKN9_9LACO</name>
<feature type="domain" description="Pseudouridine synthase RsuA/RluA-like" evidence="5">
    <location>
        <begin position="87"/>
        <end position="237"/>
    </location>
</feature>
<evidence type="ECO:0000256" key="4">
    <source>
        <dbReference type="RuleBase" id="RU362028"/>
    </source>
</evidence>
<dbReference type="PANTHER" id="PTHR21600">
    <property type="entry name" value="MITOCHONDRIAL RNA PSEUDOURIDINE SYNTHASE"/>
    <property type="match status" value="1"/>
</dbReference>
<comment type="catalytic activity">
    <reaction evidence="1 4">
        <text>a uridine in RNA = a pseudouridine in RNA</text>
        <dbReference type="Rhea" id="RHEA:48348"/>
        <dbReference type="Rhea" id="RHEA-COMP:12068"/>
        <dbReference type="Rhea" id="RHEA-COMP:12069"/>
        <dbReference type="ChEBI" id="CHEBI:65314"/>
        <dbReference type="ChEBI" id="CHEBI:65315"/>
    </reaction>
</comment>
<comment type="similarity">
    <text evidence="2 4">Belongs to the pseudouridine synthase RluA family.</text>
</comment>
<evidence type="ECO:0000313" key="7">
    <source>
        <dbReference type="Proteomes" id="UP000051291"/>
    </source>
</evidence>
<dbReference type="InterPro" id="IPR020103">
    <property type="entry name" value="PsdUridine_synth_cat_dom_sf"/>
</dbReference>
<comment type="caution">
    <text evidence="6">The sequence shown here is derived from an EMBL/GenBank/DDBJ whole genome shotgun (WGS) entry which is preliminary data.</text>
</comment>
<dbReference type="Proteomes" id="UP000051291">
    <property type="component" value="Unassembled WGS sequence"/>
</dbReference>
<sequence>MQYFIHKTDSKKENVGKILRQSGISGRTLKKIRQGAGRILYQKKMITEQTKIDGEATLILDLKAEQPDPNVAQSTLPIEIITEDQYFLALNKDAQTTSVPGPANSTTTLANRALGYAQTQSQPYVPHILTRLDFDTSGVVLFAKSNFIQSMVQDQITNHTMKKEYLAVVSGRLPDDHGMIDLPLKKESYESARRIVAPDGKNSQTEYWVQERFENATIIKVRLHTGRTHQIRAHFAHLGYPLIGDELYGGPTQLIHRQMLHAAHLELVNPFTGQSESFNAPLPDDFQEVLVHLRKKQA</sequence>
<dbReference type="NCBIfam" id="TIGR00005">
    <property type="entry name" value="rluA_subfam"/>
    <property type="match status" value="1"/>
</dbReference>
<dbReference type="STRING" id="1423820.FC64_GL000452"/>
<gene>
    <name evidence="6" type="ORF">FC64_GL000452</name>
</gene>
<dbReference type="GO" id="GO:0140098">
    <property type="term" value="F:catalytic activity, acting on RNA"/>
    <property type="evidence" value="ECO:0007669"/>
    <property type="project" value="UniProtKB-ARBA"/>
</dbReference>
<dbReference type="InterPro" id="IPR050188">
    <property type="entry name" value="RluA_PseudoU_synthase"/>
</dbReference>
<dbReference type="Gene3D" id="3.30.2350.10">
    <property type="entry name" value="Pseudouridine synthase"/>
    <property type="match status" value="1"/>
</dbReference>
<dbReference type="EMBL" id="AYYZ01000002">
    <property type="protein sequence ID" value="KRM53540.1"/>
    <property type="molecule type" value="Genomic_DNA"/>
</dbReference>
<organism evidence="6 7">
    <name type="scientific">Ligilactobacillus araffinosus DSM 20653</name>
    <dbReference type="NCBI Taxonomy" id="1423820"/>
    <lineage>
        <taxon>Bacteria</taxon>
        <taxon>Bacillati</taxon>
        <taxon>Bacillota</taxon>
        <taxon>Bacilli</taxon>
        <taxon>Lactobacillales</taxon>
        <taxon>Lactobacillaceae</taxon>
        <taxon>Ligilactobacillus</taxon>
    </lineage>
</organism>
<dbReference type="EC" id="5.4.99.-" evidence="4"/>
<dbReference type="InterPro" id="IPR006224">
    <property type="entry name" value="PsdUridine_synth_RluA-like_CS"/>
</dbReference>
<dbReference type="InterPro" id="IPR006145">
    <property type="entry name" value="PsdUridine_synth_RsuA/RluA"/>
</dbReference>
<protein>
    <recommendedName>
        <fullName evidence="4">Pseudouridine synthase</fullName>
        <ecNumber evidence="4">5.4.99.-</ecNumber>
    </recommendedName>
</protein>
<dbReference type="PROSITE" id="PS01129">
    <property type="entry name" value="PSI_RLU"/>
    <property type="match status" value="1"/>
</dbReference>
<dbReference type="Pfam" id="PF00849">
    <property type="entry name" value="PseudoU_synth_2"/>
    <property type="match status" value="1"/>
</dbReference>
<dbReference type="PANTHER" id="PTHR21600:SF35">
    <property type="entry name" value="PSEUDOURIDINE SYNTHASE"/>
    <property type="match status" value="1"/>
</dbReference>
<dbReference type="GO" id="GO:0000455">
    <property type="term" value="P:enzyme-directed rRNA pseudouridine synthesis"/>
    <property type="evidence" value="ECO:0007669"/>
    <property type="project" value="TreeGrafter"/>
</dbReference>
<dbReference type="RefSeq" id="WP_057906044.1">
    <property type="nucleotide sequence ID" value="NZ_AYYZ01000002.1"/>
</dbReference>
<accession>A0A0R1ZKN9</accession>
<dbReference type="CDD" id="cd02869">
    <property type="entry name" value="PseudoU_synth_RluA_like"/>
    <property type="match status" value="1"/>
</dbReference>
<keyword evidence="7" id="KW-1185">Reference proteome</keyword>
<dbReference type="GO" id="GO:0009982">
    <property type="term" value="F:pseudouridine synthase activity"/>
    <property type="evidence" value="ECO:0007669"/>
    <property type="project" value="InterPro"/>
</dbReference>